<organism evidence="3 4">
    <name type="scientific">Bacillus phage vB_BcoS-136</name>
    <dbReference type="NCBI Taxonomy" id="2419619"/>
    <lineage>
        <taxon>Viruses</taxon>
        <taxon>Duplodnaviria</taxon>
        <taxon>Heunggongvirae</taxon>
        <taxon>Uroviricota</taxon>
        <taxon>Caudoviricetes</taxon>
        <taxon>Heleneionescovirinae</taxon>
        <taxon>Kenyattavirus</taxon>
        <taxon>Kenyattavirus kv136</taxon>
    </lineage>
</organism>
<dbReference type="SUPFAM" id="SSF117892">
    <property type="entry name" value="Band 7/SPFH domain"/>
    <property type="match status" value="1"/>
</dbReference>
<evidence type="ECO:0000313" key="4">
    <source>
        <dbReference type="Proteomes" id="UP000274199"/>
    </source>
</evidence>
<dbReference type="Gene3D" id="3.30.479.30">
    <property type="entry name" value="Band 7 domain"/>
    <property type="match status" value="1"/>
</dbReference>
<proteinExistence type="predicted"/>
<dbReference type="SMART" id="SM00244">
    <property type="entry name" value="PHB"/>
    <property type="match status" value="1"/>
</dbReference>
<dbReference type="Proteomes" id="UP000274199">
    <property type="component" value="Segment"/>
</dbReference>
<sequence length="299" mass="33859">MPYMTSEERRKQHESKMKLIKRGTIAGVAFIVMLITWFAITTNINQGHAGVVFSKQSGVQEETLRQGFHFVNPLHRITEYPVSTETISNQISLATKDGKPLEVDITYDYLNDVEMLPYIYDKFKGQSPKAIEESWLKARLRESALAVTSKYTILEVFQKREEISTKIEEDFRENVRSHGFIIETVVFGTPEPDANTAQAIQEVVNRQQELEALKIEKLKADEIAQRQLIEAKGEADAKIEKARGDAESKVISAEAEAEANREIQATITPELLKLREMEARLKHGWIEINGAGGVIVDKK</sequence>
<name>A0A3G3BVM2_9CAUD</name>
<dbReference type="EMBL" id="MH884508">
    <property type="protein sequence ID" value="AYP68322.1"/>
    <property type="molecule type" value="Genomic_DNA"/>
</dbReference>
<evidence type="ECO:0000313" key="3">
    <source>
        <dbReference type="EMBL" id="AYP68322.1"/>
    </source>
</evidence>
<evidence type="ECO:0000256" key="1">
    <source>
        <dbReference type="SAM" id="Phobius"/>
    </source>
</evidence>
<dbReference type="InterPro" id="IPR036013">
    <property type="entry name" value="Band_7/SPFH_dom_sf"/>
</dbReference>
<keyword evidence="1" id="KW-0472">Membrane</keyword>
<protein>
    <submittedName>
        <fullName evidence="3">HflK protein</fullName>
    </submittedName>
</protein>
<dbReference type="Pfam" id="PF01145">
    <property type="entry name" value="Band_7"/>
    <property type="match status" value="1"/>
</dbReference>
<dbReference type="GO" id="GO:0016020">
    <property type="term" value="C:membrane"/>
    <property type="evidence" value="ECO:0007669"/>
    <property type="project" value="InterPro"/>
</dbReference>
<dbReference type="InterPro" id="IPR000163">
    <property type="entry name" value="Prohibitin"/>
</dbReference>
<keyword evidence="1" id="KW-0812">Transmembrane</keyword>
<dbReference type="CDD" id="cd03401">
    <property type="entry name" value="SPFH_prohibitin"/>
    <property type="match status" value="1"/>
</dbReference>
<dbReference type="InterPro" id="IPR001107">
    <property type="entry name" value="Band_7"/>
</dbReference>
<dbReference type="PANTHER" id="PTHR23222">
    <property type="entry name" value="PROHIBITIN"/>
    <property type="match status" value="1"/>
</dbReference>
<keyword evidence="4" id="KW-1185">Reference proteome</keyword>
<feature type="domain" description="Band 7" evidence="2">
    <location>
        <begin position="39"/>
        <end position="204"/>
    </location>
</feature>
<reference evidence="3 4" key="1">
    <citation type="submission" date="2018-09" db="EMBL/GenBank/DDBJ databases">
        <title>Comparative Genomic Analysis of Eight Novel Haloalkaliphilic Bacteriophages from Lake Elmenteita, Kenya.</title>
        <authorList>
            <person name="Akhwale J.K."/>
        </authorList>
    </citation>
    <scope>NUCLEOTIDE SEQUENCE [LARGE SCALE GENOMIC DNA]</scope>
</reference>
<dbReference type="PANTHER" id="PTHR23222:SF0">
    <property type="entry name" value="PROHIBITIN 1"/>
    <property type="match status" value="1"/>
</dbReference>
<keyword evidence="1" id="KW-1133">Transmembrane helix</keyword>
<feature type="transmembrane region" description="Helical" evidence="1">
    <location>
        <begin position="20"/>
        <end position="40"/>
    </location>
</feature>
<accession>A0A3G3BVM2</accession>
<gene>
    <name evidence="3" type="ORF">vBBcoS136_00208</name>
</gene>
<evidence type="ECO:0000259" key="2">
    <source>
        <dbReference type="SMART" id="SM00244"/>
    </source>
</evidence>